<dbReference type="Proteomes" id="UP001194729">
    <property type="component" value="Unassembled WGS sequence"/>
</dbReference>
<evidence type="ECO:0000313" key="5">
    <source>
        <dbReference type="Proteomes" id="UP001194729"/>
    </source>
</evidence>
<protein>
    <recommendedName>
        <fullName evidence="6">Molybdopterin oxidoreductase</fullName>
    </recommendedName>
</protein>
<evidence type="ECO:0000313" key="3">
    <source>
        <dbReference type="EMBL" id="MBF4985827.1"/>
    </source>
</evidence>
<accession>A0ABS0AA53</accession>
<evidence type="ECO:0000313" key="4">
    <source>
        <dbReference type="EMBL" id="MBF4986021.1"/>
    </source>
</evidence>
<feature type="transmembrane region" description="Helical" evidence="2">
    <location>
        <begin position="12"/>
        <end position="30"/>
    </location>
</feature>
<comment type="caution">
    <text evidence="4">The sequence shown here is derived from an EMBL/GenBank/DDBJ whole genome shotgun (WGS) entry which is preliminary data.</text>
</comment>
<name>A0ABS0AA53_9FLAO</name>
<feature type="coiled-coil region" evidence="1">
    <location>
        <begin position="36"/>
        <end position="63"/>
    </location>
</feature>
<evidence type="ECO:0000256" key="1">
    <source>
        <dbReference type="SAM" id="Coils"/>
    </source>
</evidence>
<proteinExistence type="predicted"/>
<keyword evidence="1" id="KW-0175">Coiled coil</keyword>
<dbReference type="EMBL" id="JADKYU010000933">
    <property type="protein sequence ID" value="MBF4986021.1"/>
    <property type="molecule type" value="Genomic_DNA"/>
</dbReference>
<reference evidence="4 5" key="1">
    <citation type="submission" date="2020-11" db="EMBL/GenBank/DDBJ databases">
        <title>P. mediterranea TC4 genome.</title>
        <authorList>
            <person name="Molmeret M."/>
        </authorList>
    </citation>
    <scope>NUCLEOTIDE SEQUENCE [LARGE SCALE GENOMIC DNA]</scope>
    <source>
        <strain evidence="4 5">TC4</strain>
    </source>
</reference>
<evidence type="ECO:0008006" key="6">
    <source>
        <dbReference type="Google" id="ProtNLM"/>
    </source>
</evidence>
<dbReference type="EMBL" id="JADKYU010000862">
    <property type="protein sequence ID" value="MBF4985827.1"/>
    <property type="molecule type" value="Genomic_DNA"/>
</dbReference>
<evidence type="ECO:0000256" key="2">
    <source>
        <dbReference type="SAM" id="Phobius"/>
    </source>
</evidence>
<keyword evidence="2" id="KW-1133">Transmembrane helix</keyword>
<keyword evidence="2" id="KW-0812">Transmembrane</keyword>
<sequence>MESFLNSQMGIYVVLFLMLLGAFLIGYLFGNQKDEKQVVNDKVKQVVEQVREVERKLDRVEKRVEISDLSEPGQVRAMKTRDRTGKLSDDAKTEIVESILDLDYIGKGNPSHPDDFQKIVGIGPFVEEKLKSIGINSYEQLSRLRDQDTEAITMLIEFFPGRIHRDDWKGQATALLKLKKKKK</sequence>
<gene>
    <name evidence="3" type="ORF">FNJ87_16345</name>
    <name evidence="4" type="ORF">FNJ87_17370</name>
</gene>
<keyword evidence="5" id="KW-1185">Reference proteome</keyword>
<keyword evidence="2" id="KW-0472">Membrane</keyword>
<organism evidence="4 5">
    <name type="scientific">Nonlabens mediterrranea</name>
    <dbReference type="NCBI Taxonomy" id="1419947"/>
    <lineage>
        <taxon>Bacteria</taxon>
        <taxon>Pseudomonadati</taxon>
        <taxon>Bacteroidota</taxon>
        <taxon>Flavobacteriia</taxon>
        <taxon>Flavobacteriales</taxon>
        <taxon>Flavobacteriaceae</taxon>
        <taxon>Nonlabens</taxon>
    </lineage>
</organism>